<dbReference type="EMBL" id="JBJUIK010000012">
    <property type="protein sequence ID" value="KAL3510441.1"/>
    <property type="molecule type" value="Genomic_DNA"/>
</dbReference>
<sequence length="104" mass="11081">MSNNALNAQTVNPETKSNNHQIASSSGLNQLEKAQMPTVTGDKTIIKNEGVFDAAAPENSQTNCKANQNSTKSEPATSEDRIAHRNILADLTPADDDVMVGDDI</sequence>
<keyword evidence="3" id="KW-1185">Reference proteome</keyword>
<feature type="compositionally biased region" description="Polar residues" evidence="1">
    <location>
        <begin position="1"/>
        <end position="29"/>
    </location>
</feature>
<proteinExistence type="predicted"/>
<gene>
    <name evidence="2" type="ORF">ACH5RR_029842</name>
</gene>
<feature type="region of interest" description="Disordered" evidence="1">
    <location>
        <begin position="1"/>
        <end position="42"/>
    </location>
</feature>
<dbReference type="AlphaFoldDB" id="A0ABD2YST7"/>
<feature type="region of interest" description="Disordered" evidence="1">
    <location>
        <begin position="54"/>
        <end position="81"/>
    </location>
</feature>
<reference evidence="2 3" key="1">
    <citation type="submission" date="2024-11" db="EMBL/GenBank/DDBJ databases">
        <title>A near-complete genome assembly of Cinchona calisaya.</title>
        <authorList>
            <person name="Lian D.C."/>
            <person name="Zhao X.W."/>
            <person name="Wei L."/>
        </authorList>
    </citation>
    <scope>NUCLEOTIDE SEQUENCE [LARGE SCALE GENOMIC DNA]</scope>
    <source>
        <tissue evidence="2">Nenye</tissue>
    </source>
</reference>
<feature type="compositionally biased region" description="Polar residues" evidence="1">
    <location>
        <begin position="58"/>
        <end position="76"/>
    </location>
</feature>
<evidence type="ECO:0000256" key="1">
    <source>
        <dbReference type="SAM" id="MobiDB-lite"/>
    </source>
</evidence>
<evidence type="ECO:0000313" key="2">
    <source>
        <dbReference type="EMBL" id="KAL3510441.1"/>
    </source>
</evidence>
<accession>A0ABD2YST7</accession>
<protein>
    <submittedName>
        <fullName evidence="2">Uncharacterized protein</fullName>
    </submittedName>
</protein>
<evidence type="ECO:0000313" key="3">
    <source>
        <dbReference type="Proteomes" id="UP001630127"/>
    </source>
</evidence>
<comment type="caution">
    <text evidence="2">The sequence shown here is derived from an EMBL/GenBank/DDBJ whole genome shotgun (WGS) entry which is preliminary data.</text>
</comment>
<dbReference type="Proteomes" id="UP001630127">
    <property type="component" value="Unassembled WGS sequence"/>
</dbReference>
<organism evidence="2 3">
    <name type="scientific">Cinchona calisaya</name>
    <dbReference type="NCBI Taxonomy" id="153742"/>
    <lineage>
        <taxon>Eukaryota</taxon>
        <taxon>Viridiplantae</taxon>
        <taxon>Streptophyta</taxon>
        <taxon>Embryophyta</taxon>
        <taxon>Tracheophyta</taxon>
        <taxon>Spermatophyta</taxon>
        <taxon>Magnoliopsida</taxon>
        <taxon>eudicotyledons</taxon>
        <taxon>Gunneridae</taxon>
        <taxon>Pentapetalae</taxon>
        <taxon>asterids</taxon>
        <taxon>lamiids</taxon>
        <taxon>Gentianales</taxon>
        <taxon>Rubiaceae</taxon>
        <taxon>Cinchonoideae</taxon>
        <taxon>Cinchoneae</taxon>
        <taxon>Cinchona</taxon>
    </lineage>
</organism>
<name>A0ABD2YST7_9GENT</name>